<feature type="transmembrane region" description="Helical" evidence="3">
    <location>
        <begin position="111"/>
        <end position="131"/>
    </location>
</feature>
<comment type="similarity">
    <text evidence="2">Belongs to the CDP-alcohol phosphatidyltransferase class-I family.</text>
</comment>
<evidence type="ECO:0000256" key="3">
    <source>
        <dbReference type="SAM" id="Phobius"/>
    </source>
</evidence>
<keyword evidence="1 2" id="KW-0808">Transferase</keyword>
<keyword evidence="5" id="KW-1185">Reference proteome</keyword>
<dbReference type="GO" id="GO:0016020">
    <property type="term" value="C:membrane"/>
    <property type="evidence" value="ECO:0007669"/>
    <property type="project" value="InterPro"/>
</dbReference>
<dbReference type="KEGG" id="euz:DVS28_a1676"/>
<dbReference type="EMBL" id="CP031165">
    <property type="protein sequence ID" value="AXV06367.1"/>
    <property type="molecule type" value="Genomic_DNA"/>
</dbReference>
<organism evidence="4 5">
    <name type="scientific">Euzebya pacifica</name>
    <dbReference type="NCBI Taxonomy" id="1608957"/>
    <lineage>
        <taxon>Bacteria</taxon>
        <taxon>Bacillati</taxon>
        <taxon>Actinomycetota</taxon>
        <taxon>Nitriliruptoria</taxon>
        <taxon>Euzebyales</taxon>
    </lineage>
</organism>
<dbReference type="GO" id="GO:0008654">
    <property type="term" value="P:phospholipid biosynthetic process"/>
    <property type="evidence" value="ECO:0007669"/>
    <property type="project" value="InterPro"/>
</dbReference>
<evidence type="ECO:0000313" key="4">
    <source>
        <dbReference type="EMBL" id="AXV06367.1"/>
    </source>
</evidence>
<dbReference type="Pfam" id="PF01066">
    <property type="entry name" value="CDP-OH_P_transf"/>
    <property type="match status" value="1"/>
</dbReference>
<sequence>MAVNAHFRSITDRAVVPMGRGMVRLGLTANTLTTLGLLGVVVGMGVLLSGRPVLGGWIAALSTALDAFDGTVARLTNTQSELGAFYDSVADRVADATIFGACLWLARGEPLTFTLVMVALAAALITSYVRAKAESLGWDATVGLIERPERVVIILLAVGYGFLVWGAGILAVGGVITIVQRLHAVYGQATAVVQPSDR</sequence>
<accession>A0A346XVX0</accession>
<dbReference type="Proteomes" id="UP000264006">
    <property type="component" value="Chromosome"/>
</dbReference>
<keyword evidence="3" id="KW-0472">Membrane</keyword>
<dbReference type="InterPro" id="IPR048254">
    <property type="entry name" value="CDP_ALCOHOL_P_TRANSF_CS"/>
</dbReference>
<keyword evidence="3" id="KW-0812">Transmembrane</keyword>
<feature type="transmembrane region" description="Helical" evidence="3">
    <location>
        <begin position="151"/>
        <end position="179"/>
    </location>
</feature>
<protein>
    <submittedName>
        <fullName evidence="4">CDP-diacylglycerol--glycerol-3-phosphate 3-phosphatidyltransferase</fullName>
    </submittedName>
</protein>
<dbReference type="InterPro" id="IPR000462">
    <property type="entry name" value="CDP-OH_P_trans"/>
</dbReference>
<dbReference type="GO" id="GO:0016780">
    <property type="term" value="F:phosphotransferase activity, for other substituted phosphate groups"/>
    <property type="evidence" value="ECO:0007669"/>
    <property type="project" value="InterPro"/>
</dbReference>
<evidence type="ECO:0000313" key="5">
    <source>
        <dbReference type="Proteomes" id="UP000264006"/>
    </source>
</evidence>
<proteinExistence type="inferred from homology"/>
<dbReference type="RefSeq" id="WP_164710168.1">
    <property type="nucleotide sequence ID" value="NZ_CP031165.1"/>
</dbReference>
<name>A0A346XVX0_9ACTN</name>
<dbReference type="PROSITE" id="PS00379">
    <property type="entry name" value="CDP_ALCOHOL_P_TRANSF"/>
    <property type="match status" value="1"/>
</dbReference>
<dbReference type="Gene3D" id="1.20.120.1760">
    <property type="match status" value="1"/>
</dbReference>
<dbReference type="InterPro" id="IPR043130">
    <property type="entry name" value="CDP-OH_PTrfase_TM_dom"/>
</dbReference>
<evidence type="ECO:0000256" key="2">
    <source>
        <dbReference type="RuleBase" id="RU003750"/>
    </source>
</evidence>
<gene>
    <name evidence="4" type="ORF">DVS28_a1676</name>
</gene>
<dbReference type="AlphaFoldDB" id="A0A346XVX0"/>
<keyword evidence="3" id="KW-1133">Transmembrane helix</keyword>
<feature type="transmembrane region" description="Helical" evidence="3">
    <location>
        <begin position="27"/>
        <end position="48"/>
    </location>
</feature>
<reference evidence="4 5" key="1">
    <citation type="submission" date="2018-09" db="EMBL/GenBank/DDBJ databases">
        <title>Complete genome sequence of Euzebya sp. DY32-46 isolated from seawater of Pacific Ocean.</title>
        <authorList>
            <person name="Xu L."/>
            <person name="Wu Y.-H."/>
            <person name="Xu X.-W."/>
        </authorList>
    </citation>
    <scope>NUCLEOTIDE SEQUENCE [LARGE SCALE GENOMIC DNA]</scope>
    <source>
        <strain evidence="4 5">DY32-46</strain>
    </source>
</reference>
<evidence type="ECO:0000256" key="1">
    <source>
        <dbReference type="ARBA" id="ARBA00022679"/>
    </source>
</evidence>